<dbReference type="PANTHER" id="PTHR23513:SF11">
    <property type="entry name" value="STAPHYLOFERRIN A TRANSPORTER"/>
    <property type="match status" value="1"/>
</dbReference>
<keyword evidence="3" id="KW-1003">Cell membrane</keyword>
<evidence type="ECO:0000256" key="7">
    <source>
        <dbReference type="SAM" id="MobiDB-lite"/>
    </source>
</evidence>
<feature type="transmembrane region" description="Helical" evidence="8">
    <location>
        <begin position="342"/>
        <end position="364"/>
    </location>
</feature>
<feature type="transmembrane region" description="Helical" evidence="8">
    <location>
        <begin position="219"/>
        <end position="242"/>
    </location>
</feature>
<evidence type="ECO:0000313" key="11">
    <source>
        <dbReference type="Proteomes" id="UP000199682"/>
    </source>
</evidence>
<keyword evidence="4 8" id="KW-0812">Transmembrane</keyword>
<dbReference type="InterPro" id="IPR010290">
    <property type="entry name" value="TM_effector"/>
</dbReference>
<gene>
    <name evidence="10" type="ORF">SAMN04488074_1401</name>
</gene>
<dbReference type="PANTHER" id="PTHR23513">
    <property type="entry name" value="INTEGRAL MEMBRANE EFFLUX PROTEIN-RELATED"/>
    <property type="match status" value="1"/>
</dbReference>
<keyword evidence="5 8" id="KW-1133">Transmembrane helix</keyword>
<feature type="transmembrane region" description="Helical" evidence="8">
    <location>
        <begin position="100"/>
        <end position="118"/>
    </location>
</feature>
<evidence type="ECO:0000259" key="9">
    <source>
        <dbReference type="PROSITE" id="PS50850"/>
    </source>
</evidence>
<dbReference type="Proteomes" id="UP000199682">
    <property type="component" value="Unassembled WGS sequence"/>
</dbReference>
<dbReference type="RefSeq" id="WP_090015325.1">
    <property type="nucleotide sequence ID" value="NZ_FNET01000040.1"/>
</dbReference>
<proteinExistence type="predicted"/>
<reference evidence="11" key="1">
    <citation type="submission" date="2016-10" db="EMBL/GenBank/DDBJ databases">
        <authorList>
            <person name="Varghese N."/>
            <person name="Submissions S."/>
        </authorList>
    </citation>
    <scope>NUCLEOTIDE SEQUENCE [LARGE SCALE GENOMIC DNA]</scope>
    <source>
        <strain evidence="11">DSM 44796</strain>
    </source>
</reference>
<comment type="subcellular location">
    <subcellularLocation>
        <location evidence="1">Cell membrane</location>
        <topology evidence="1">Multi-pass membrane protein</topology>
    </subcellularLocation>
</comment>
<protein>
    <submittedName>
        <fullName evidence="10">Predicted arabinose efflux permease, MFS family</fullName>
    </submittedName>
</protein>
<feature type="transmembrane region" description="Helical" evidence="8">
    <location>
        <begin position="76"/>
        <end position="94"/>
    </location>
</feature>
<feature type="transmembrane region" description="Helical" evidence="8">
    <location>
        <begin position="254"/>
        <end position="274"/>
    </location>
</feature>
<dbReference type="GO" id="GO:0005886">
    <property type="term" value="C:plasma membrane"/>
    <property type="evidence" value="ECO:0007669"/>
    <property type="project" value="UniProtKB-SubCell"/>
</dbReference>
<evidence type="ECO:0000256" key="3">
    <source>
        <dbReference type="ARBA" id="ARBA00022475"/>
    </source>
</evidence>
<accession>A0A1G9ZK67</accession>
<feature type="region of interest" description="Disordered" evidence="7">
    <location>
        <begin position="400"/>
        <end position="430"/>
    </location>
</feature>
<evidence type="ECO:0000256" key="5">
    <source>
        <dbReference type="ARBA" id="ARBA00022989"/>
    </source>
</evidence>
<feature type="transmembrane region" description="Helical" evidence="8">
    <location>
        <begin position="12"/>
        <end position="30"/>
    </location>
</feature>
<dbReference type="AlphaFoldDB" id="A0A1G9ZK67"/>
<dbReference type="InterPro" id="IPR036259">
    <property type="entry name" value="MFS_trans_sf"/>
</dbReference>
<organism evidence="10 11">
    <name type="scientific">Lentzea albidocapillata subsp. violacea</name>
    <dbReference type="NCBI Taxonomy" id="128104"/>
    <lineage>
        <taxon>Bacteria</taxon>
        <taxon>Bacillati</taxon>
        <taxon>Actinomycetota</taxon>
        <taxon>Actinomycetes</taxon>
        <taxon>Pseudonocardiales</taxon>
        <taxon>Pseudonocardiaceae</taxon>
        <taxon>Lentzea</taxon>
    </lineage>
</organism>
<keyword evidence="6 8" id="KW-0472">Membrane</keyword>
<feature type="transmembrane region" description="Helical" evidence="8">
    <location>
        <begin position="304"/>
        <end position="321"/>
    </location>
</feature>
<feature type="transmembrane region" description="Helical" evidence="8">
    <location>
        <begin position="370"/>
        <end position="391"/>
    </location>
</feature>
<evidence type="ECO:0000256" key="2">
    <source>
        <dbReference type="ARBA" id="ARBA00022448"/>
    </source>
</evidence>
<evidence type="ECO:0000256" key="6">
    <source>
        <dbReference type="ARBA" id="ARBA00023136"/>
    </source>
</evidence>
<feature type="transmembrane region" description="Helical" evidence="8">
    <location>
        <begin position="42"/>
        <end position="64"/>
    </location>
</feature>
<feature type="transmembrane region" description="Helical" evidence="8">
    <location>
        <begin position="281"/>
        <end position="298"/>
    </location>
</feature>
<dbReference type="Gene3D" id="1.20.1250.20">
    <property type="entry name" value="MFS general substrate transporter like domains"/>
    <property type="match status" value="1"/>
</dbReference>
<evidence type="ECO:0000313" key="10">
    <source>
        <dbReference type="EMBL" id="SDN21006.1"/>
    </source>
</evidence>
<dbReference type="InterPro" id="IPR020846">
    <property type="entry name" value="MFS_dom"/>
</dbReference>
<dbReference type="GO" id="GO:0022857">
    <property type="term" value="F:transmembrane transporter activity"/>
    <property type="evidence" value="ECO:0007669"/>
    <property type="project" value="InterPro"/>
</dbReference>
<evidence type="ECO:0000256" key="1">
    <source>
        <dbReference type="ARBA" id="ARBA00004651"/>
    </source>
</evidence>
<dbReference type="Pfam" id="PF05977">
    <property type="entry name" value="MFS_3"/>
    <property type="match status" value="1"/>
</dbReference>
<dbReference type="EMBL" id="FNET01000040">
    <property type="protein sequence ID" value="SDN21006.1"/>
    <property type="molecule type" value="Genomic_DNA"/>
</dbReference>
<keyword evidence="2" id="KW-0813">Transport</keyword>
<feature type="domain" description="Major facilitator superfamily (MFS) profile" evidence="9">
    <location>
        <begin position="1"/>
        <end position="192"/>
    </location>
</feature>
<feature type="transmembrane region" description="Helical" evidence="8">
    <location>
        <begin position="139"/>
        <end position="163"/>
    </location>
</feature>
<sequence>MFGSLGIYNYRLYASGQIISLVGVWMQRVAQDWLVLELSNGSPMALGIAASLQFLPVLLLSMWGGVLADRMDKRKLLLWLESALAICALALGILDVTGVVELWHVYLLCLLLGTFSAVETPVRQSFVVEMVGRDQLTNAVAINSMMFNLARIIGPAIAGLAIVAIGTGWVFLANAISFVGVVGGIWLMRTKQLLRSDPLPREKGQLLSGLRYVRSRPDLMTVMLLVFFIATFGMNFYMTLAIMARNVFGGDADAYGLLSTLIAVGTLAGATLAAKRKTPKMTVFIGSGVIFGILEIISGMMPTMLLTGLMMIPVGVAMMTFNTTANATIQLAVEPEMRGRVMGIYMLVFLGGNPVGGPLMGWLGEINGRAPIIIGGAVSTLVTITAWIILVKRGDIGKPRLRRRHPQRNAEGEPSLPNGPGGGVPSRVAP</sequence>
<dbReference type="CDD" id="cd06173">
    <property type="entry name" value="MFS_MefA_like"/>
    <property type="match status" value="1"/>
</dbReference>
<dbReference type="SUPFAM" id="SSF103473">
    <property type="entry name" value="MFS general substrate transporter"/>
    <property type="match status" value="1"/>
</dbReference>
<evidence type="ECO:0000256" key="8">
    <source>
        <dbReference type="SAM" id="Phobius"/>
    </source>
</evidence>
<feature type="transmembrane region" description="Helical" evidence="8">
    <location>
        <begin position="169"/>
        <end position="188"/>
    </location>
</feature>
<dbReference type="PROSITE" id="PS50850">
    <property type="entry name" value="MFS"/>
    <property type="match status" value="1"/>
</dbReference>
<evidence type="ECO:0000256" key="4">
    <source>
        <dbReference type="ARBA" id="ARBA00022692"/>
    </source>
</evidence>
<name>A0A1G9ZK67_9PSEU</name>